<evidence type="ECO:0000256" key="2">
    <source>
        <dbReference type="SAM" id="Phobius"/>
    </source>
</evidence>
<dbReference type="EMBL" id="CP029191">
    <property type="protein sequence ID" value="QES46010.1"/>
    <property type="molecule type" value="Genomic_DNA"/>
</dbReference>
<evidence type="ECO:0000313" key="5">
    <source>
        <dbReference type="Proteomes" id="UP000324015"/>
    </source>
</evidence>
<dbReference type="Pfam" id="PF01145">
    <property type="entry name" value="Band_7"/>
    <property type="match status" value="1"/>
</dbReference>
<name>A0A5P2CUS8_STRVZ</name>
<evidence type="ECO:0000313" key="4">
    <source>
        <dbReference type="EMBL" id="QES46010.1"/>
    </source>
</evidence>
<dbReference type="Gene3D" id="3.30.479.30">
    <property type="entry name" value="Band 7 domain"/>
    <property type="match status" value="1"/>
</dbReference>
<organism evidence="4 5">
    <name type="scientific">Streptomyces venezuelae</name>
    <dbReference type="NCBI Taxonomy" id="54571"/>
    <lineage>
        <taxon>Bacteria</taxon>
        <taxon>Bacillati</taxon>
        <taxon>Actinomycetota</taxon>
        <taxon>Actinomycetes</taxon>
        <taxon>Kitasatosporales</taxon>
        <taxon>Streptomycetaceae</taxon>
        <taxon>Streptomyces</taxon>
    </lineage>
</organism>
<feature type="region of interest" description="Disordered" evidence="1">
    <location>
        <begin position="1"/>
        <end position="57"/>
    </location>
</feature>
<dbReference type="AlphaFoldDB" id="A0A5P2CUS8"/>
<evidence type="ECO:0000259" key="3">
    <source>
        <dbReference type="Pfam" id="PF01145"/>
    </source>
</evidence>
<feature type="compositionally biased region" description="Pro residues" evidence="1">
    <location>
        <begin position="16"/>
        <end position="25"/>
    </location>
</feature>
<dbReference type="PANTHER" id="PTHR43446:SF1">
    <property type="entry name" value="BAND 7 DOMAIN-CONTAINING PROTEIN"/>
    <property type="match status" value="1"/>
</dbReference>
<dbReference type="Proteomes" id="UP000324015">
    <property type="component" value="Chromosome"/>
</dbReference>
<keyword evidence="2" id="KW-0472">Membrane</keyword>
<accession>A0A5P2CUS8</accession>
<protein>
    <recommendedName>
        <fullName evidence="3">Band 7 domain-containing protein</fullName>
    </recommendedName>
</protein>
<proteinExistence type="predicted"/>
<dbReference type="SUPFAM" id="SSF117892">
    <property type="entry name" value="Band 7/SPFH domain"/>
    <property type="match status" value="1"/>
</dbReference>
<dbReference type="PANTHER" id="PTHR43446">
    <property type="entry name" value="MEMBRANE PROTEIN-RELATED"/>
    <property type="match status" value="1"/>
</dbReference>
<evidence type="ECO:0000256" key="1">
    <source>
        <dbReference type="SAM" id="MobiDB-lite"/>
    </source>
</evidence>
<keyword evidence="2" id="KW-1133">Transmembrane helix</keyword>
<dbReference type="InterPro" id="IPR001107">
    <property type="entry name" value="Band_7"/>
</dbReference>
<reference evidence="4 5" key="1">
    <citation type="submission" date="2018-05" db="EMBL/GenBank/DDBJ databases">
        <title>Streptomyces venezuelae.</title>
        <authorList>
            <person name="Kim W."/>
            <person name="Lee N."/>
            <person name="Cho B.-K."/>
        </authorList>
    </citation>
    <scope>NUCLEOTIDE SEQUENCE [LARGE SCALE GENOMIC DNA]</scope>
    <source>
        <strain evidence="4 5">ATCC 14585</strain>
    </source>
</reference>
<gene>
    <name evidence="4" type="ORF">DEJ49_15770</name>
</gene>
<sequence>MDLLFRGDTAELPKPLKSPIPPIPPEPREPSKAPHDVPESARPPAGAPPRPDRDVVERRGPACSGWWAVSVALLALAGAGWLAWDSGFVPGRVTEFLHVPEPSRPRHGFDAARWAAVCGCWTVALFALGGLTRGRVGSAWVLSLFGRYRGSVRRTGLVWISPLMLRRRVDVRLRHWRSDPMPAVDAQGAELRVVVLVVWQVKDTARALLTVDHHTAYLAEQVEAVTARVASRLPADSYGDPADDHGGAPTLRDTEAVGDALTRALAAECRAVGIEVFSARPTRVEYAPEVAAAMQRRQIAAIDARHRDSVLTSVLDAVDDTVRRLTDRGLVALDDYERKALVKDLTVAFYTARGSAVDTH</sequence>
<dbReference type="InterPro" id="IPR036013">
    <property type="entry name" value="Band_7/SPFH_dom_sf"/>
</dbReference>
<keyword evidence="2" id="KW-0812">Transmembrane</keyword>
<feature type="compositionally biased region" description="Basic and acidic residues" evidence="1">
    <location>
        <begin position="26"/>
        <end position="39"/>
    </location>
</feature>
<feature type="transmembrane region" description="Helical" evidence="2">
    <location>
        <begin position="66"/>
        <end position="84"/>
    </location>
</feature>
<feature type="domain" description="Band 7" evidence="3">
    <location>
        <begin position="136"/>
        <end position="304"/>
    </location>
</feature>